<dbReference type="AlphaFoldDB" id="A0A1R1YIU4"/>
<dbReference type="PROSITE" id="PS52008">
    <property type="entry name" value="GH81"/>
    <property type="match status" value="1"/>
</dbReference>
<dbReference type="Gene3D" id="2.70.98.30">
    <property type="entry name" value="Golgi alpha-mannosidase II, domain 4"/>
    <property type="match status" value="1"/>
</dbReference>
<feature type="chain" id="PRO_5012683946" description="glucan endo-1,3-beta-D-glucosidase" evidence="9">
    <location>
        <begin position="21"/>
        <end position="701"/>
    </location>
</feature>
<evidence type="ECO:0000256" key="3">
    <source>
        <dbReference type="ARBA" id="ARBA00012780"/>
    </source>
</evidence>
<keyword evidence="13" id="KW-1185">Reference proteome</keyword>
<evidence type="ECO:0000313" key="12">
    <source>
        <dbReference type="EMBL" id="OMJ26838.1"/>
    </source>
</evidence>
<dbReference type="PANTHER" id="PTHR31983">
    <property type="entry name" value="ENDO-1,3(4)-BETA-GLUCANASE 1"/>
    <property type="match status" value="1"/>
</dbReference>
<evidence type="ECO:0000256" key="6">
    <source>
        <dbReference type="ARBA" id="ARBA00023295"/>
    </source>
</evidence>
<dbReference type="Gene3D" id="1.10.287.1170">
    <property type="entry name" value="glycoside hydrolase family 81 endo-[beta] glucanase"/>
    <property type="match status" value="1"/>
</dbReference>
<gene>
    <name evidence="12" type="ORF">AYI69_g3749</name>
</gene>
<dbReference type="InterPro" id="IPR005200">
    <property type="entry name" value="Endo-beta-glucanase"/>
</dbReference>
<proteinExistence type="inferred from homology"/>
<feature type="domain" description="Glycosyl hydrolase family 81 N-terminal" evidence="10">
    <location>
        <begin position="59"/>
        <end position="336"/>
    </location>
</feature>
<sequence>MNLTLIILNLLQVFSTHSCASVNGDIFKKNECSYKLESIFDTPFKTRNNSARPNQLWGSVSKPYPTNKWWLNLVMGEGIEKIYPYPYTASANENGVAFYPSEFQASNTTIETVPSNSNWLISSKGGFKKREIYEYDDLMVKLIFKREKEEKNYMISYLLKGSPYMTFYYNSLVLVLKHIGASIVDLEARDSDNKGYVVNLSNDSKYAIFSSEPIDLIVVKNKKGFSIESTSAFTGTIRIALIPTSEDIDANFDTLYIHSMAIPVSANVEFNNNSIIHRYKVSEENESSNLLLLAHPHHIDNLDCLKYAENLYNYSSLRGDMVGVIGNVWYLVYDKLSGSSVKDMHERKIDGEYLEKIKESLENEILYKYEEYESRSIYFFGKKLARLARIALIANQVDSKEVKQKAIKELKTQITKLFEYEVDNPLYYDTTWGGICSRDGMDSNTNDHGNGIYNDHNYHYGYYLYALYSIVEINGIHDEWIQSYMKKIVFLAREFTSSQNNEYFTKFRHVDFYDGNSWVNGFHIFENSRNMESTSESVNAYYSSYLLYSKLNMTTDAHISDLLLTSEIKSSQKYWQIKDDSIYNKKFAKNKVVGILWESYVQYDTWFGSRPDYIYGIQFLPYTPISFELLSKEWLNDAWETIKTRVYNQESVSDEWSGLIKMAGAIVDSSINSKTFEDIKSYDNGNSKTNVLWWIYNCNHN</sequence>
<dbReference type="Pfam" id="PF03639">
    <property type="entry name" value="Glyco_hydro_81"/>
    <property type="match status" value="1"/>
</dbReference>
<keyword evidence="7" id="KW-0961">Cell wall biogenesis/degradation</keyword>
<dbReference type="GO" id="GO:0052861">
    <property type="term" value="F:endo-1,3(4)-beta-glucanase activity"/>
    <property type="evidence" value="ECO:0007669"/>
    <property type="project" value="InterPro"/>
</dbReference>
<dbReference type="OrthoDB" id="4473401at2759"/>
<dbReference type="EC" id="3.2.1.39" evidence="3"/>
<feature type="domain" description="Glycosyl hydrolase family 81 C-terminal" evidence="11">
    <location>
        <begin position="352"/>
        <end position="694"/>
    </location>
</feature>
<evidence type="ECO:0000259" key="10">
    <source>
        <dbReference type="Pfam" id="PF03639"/>
    </source>
</evidence>
<accession>A0A1R1YIU4</accession>
<evidence type="ECO:0000256" key="8">
    <source>
        <dbReference type="ARBA" id="ARBA00023326"/>
    </source>
</evidence>
<dbReference type="Pfam" id="PF17652">
    <property type="entry name" value="Glyco_hydro81C"/>
    <property type="match status" value="1"/>
</dbReference>
<dbReference type="GO" id="GO:0042973">
    <property type="term" value="F:glucan endo-1,3-beta-D-glucosidase activity"/>
    <property type="evidence" value="ECO:0007669"/>
    <property type="project" value="UniProtKB-EC"/>
</dbReference>
<evidence type="ECO:0000256" key="2">
    <source>
        <dbReference type="ARBA" id="ARBA00010730"/>
    </source>
</evidence>
<name>A0A1R1YIU4_9FUNG</name>
<keyword evidence="8" id="KW-0624">Polysaccharide degradation</keyword>
<evidence type="ECO:0000313" key="13">
    <source>
        <dbReference type="Proteomes" id="UP000187429"/>
    </source>
</evidence>
<dbReference type="Proteomes" id="UP000187429">
    <property type="component" value="Unassembled WGS sequence"/>
</dbReference>
<evidence type="ECO:0000259" key="11">
    <source>
        <dbReference type="Pfam" id="PF17652"/>
    </source>
</evidence>
<dbReference type="EMBL" id="LSSM01001328">
    <property type="protein sequence ID" value="OMJ26838.1"/>
    <property type="molecule type" value="Genomic_DNA"/>
</dbReference>
<evidence type="ECO:0000256" key="4">
    <source>
        <dbReference type="ARBA" id="ARBA00022801"/>
    </source>
</evidence>
<evidence type="ECO:0000256" key="1">
    <source>
        <dbReference type="ARBA" id="ARBA00000382"/>
    </source>
</evidence>
<evidence type="ECO:0000256" key="9">
    <source>
        <dbReference type="SAM" id="SignalP"/>
    </source>
</evidence>
<comment type="similarity">
    <text evidence="2">Belongs to the glycosyl hydrolase 81 family.</text>
</comment>
<dbReference type="GO" id="GO:0071555">
    <property type="term" value="P:cell wall organization"/>
    <property type="evidence" value="ECO:0007669"/>
    <property type="project" value="UniProtKB-KW"/>
</dbReference>
<dbReference type="InterPro" id="IPR040720">
    <property type="entry name" value="GH81_C"/>
</dbReference>
<dbReference type="GO" id="GO:0000272">
    <property type="term" value="P:polysaccharide catabolic process"/>
    <property type="evidence" value="ECO:0007669"/>
    <property type="project" value="UniProtKB-KW"/>
</dbReference>
<keyword evidence="5" id="KW-0119">Carbohydrate metabolism</keyword>
<keyword evidence="4" id="KW-0378">Hydrolase</keyword>
<evidence type="ECO:0000256" key="7">
    <source>
        <dbReference type="ARBA" id="ARBA00023316"/>
    </source>
</evidence>
<dbReference type="PANTHER" id="PTHR31983:SF0">
    <property type="entry name" value="GLUCAN ENDO-1,3-BETA-D-GLUCOSIDASE 2"/>
    <property type="match status" value="1"/>
</dbReference>
<protein>
    <recommendedName>
        <fullName evidence="3">glucan endo-1,3-beta-D-glucosidase</fullName>
        <ecNumber evidence="3">3.2.1.39</ecNumber>
    </recommendedName>
</protein>
<comment type="caution">
    <text evidence="12">The sequence shown here is derived from an EMBL/GenBank/DDBJ whole genome shotgun (WGS) entry which is preliminary data.</text>
</comment>
<evidence type="ECO:0000256" key="5">
    <source>
        <dbReference type="ARBA" id="ARBA00023277"/>
    </source>
</evidence>
<reference evidence="13" key="1">
    <citation type="submission" date="2017-01" db="EMBL/GenBank/DDBJ databases">
        <authorList>
            <person name="Wang Y."/>
            <person name="White M."/>
            <person name="Kvist S."/>
            <person name="Moncalvo J.-M."/>
        </authorList>
    </citation>
    <scope>NUCLEOTIDE SEQUENCE [LARGE SCALE GENOMIC DNA]</scope>
    <source>
        <strain evidence="13">ID-206-W2</strain>
    </source>
</reference>
<keyword evidence="9" id="KW-0732">Signal</keyword>
<dbReference type="InterPro" id="IPR040451">
    <property type="entry name" value="GH81_N"/>
</dbReference>
<organism evidence="12 13">
    <name type="scientific">Smittium culicis</name>
    <dbReference type="NCBI Taxonomy" id="133412"/>
    <lineage>
        <taxon>Eukaryota</taxon>
        <taxon>Fungi</taxon>
        <taxon>Fungi incertae sedis</taxon>
        <taxon>Zoopagomycota</taxon>
        <taxon>Kickxellomycotina</taxon>
        <taxon>Harpellomycetes</taxon>
        <taxon>Harpellales</taxon>
        <taxon>Legeriomycetaceae</taxon>
        <taxon>Smittium</taxon>
    </lineage>
</organism>
<comment type="catalytic activity">
    <reaction evidence="1">
        <text>Hydrolysis of (1-&gt;3)-beta-D-glucosidic linkages in (1-&gt;3)-beta-D-glucans.</text>
        <dbReference type="EC" id="3.2.1.39"/>
    </reaction>
</comment>
<keyword evidence="6" id="KW-0326">Glycosidase</keyword>
<feature type="signal peptide" evidence="9">
    <location>
        <begin position="1"/>
        <end position="20"/>
    </location>
</feature>